<sequence>MFLHIFKARLKCLIRDRQMMFWTLLFPLILATFFNMALGNLNNTEAFHPIDIAVADNAQYRENQQFRSVLKEVSEGDDRIFNLTETDPQNAEKLLADGKIKAYVTVNSKVGMTVRESGLSQNIVRAFLNSYSQTSSAVTSIVRENPASLRNGLIKEVSDRKEYTKEVSGSSAEPNNVLNYFYSLIAMSCLYGGFWGLKEVADVQADLSTRAARVNVAPVHKLKVFLYNMCAAILLHFSEMLVLLAYLYFGLKIDFGLKTALVLLTTFAGSILGVSLGAFVSALVKKGEGVKVAVLLAVTMTGSFLAGMMVQEIKYAVAQNAPILSYLNPVNLLTDAFYSLYYYDVMTRYGWNMAMIGAYALLFCTGTYFIIRRQKYASL</sequence>
<dbReference type="Pfam" id="PF12698">
    <property type="entry name" value="ABC2_membrane_3"/>
    <property type="match status" value="1"/>
</dbReference>
<dbReference type="EMBL" id="JAGFNZ010000002">
    <property type="protein sequence ID" value="MBW7572182.1"/>
    <property type="molecule type" value="Genomic_DNA"/>
</dbReference>
<feature type="domain" description="ABC-2 type transporter transmembrane" evidence="6">
    <location>
        <begin position="18"/>
        <end position="364"/>
    </location>
</feature>
<comment type="caution">
    <text evidence="7">The sequence shown here is derived from an EMBL/GenBank/DDBJ whole genome shotgun (WGS) entry which is preliminary data.</text>
</comment>
<organism evidence="7 8">
    <name type="scientific">Caproiciproducens faecalis</name>
    <dbReference type="NCBI Taxonomy" id="2820301"/>
    <lineage>
        <taxon>Bacteria</taxon>
        <taxon>Bacillati</taxon>
        <taxon>Bacillota</taxon>
        <taxon>Clostridia</taxon>
        <taxon>Eubacteriales</taxon>
        <taxon>Acutalibacteraceae</taxon>
        <taxon>Caproiciproducens</taxon>
    </lineage>
</organism>
<reference evidence="7 8" key="1">
    <citation type="submission" date="2021-03" db="EMBL/GenBank/DDBJ databases">
        <title>Caproiciproducens sp. nov. isolated from feces of cow.</title>
        <authorList>
            <person name="Choi J.-Y."/>
        </authorList>
    </citation>
    <scope>NUCLEOTIDE SEQUENCE [LARGE SCALE GENOMIC DNA]</scope>
    <source>
        <strain evidence="7 8">AGMB10547</strain>
    </source>
</reference>
<accession>A0ABS7DLL3</accession>
<dbReference type="Proteomes" id="UP000719942">
    <property type="component" value="Unassembled WGS sequence"/>
</dbReference>
<keyword evidence="4 5" id="KW-0472">Membrane</keyword>
<evidence type="ECO:0000259" key="6">
    <source>
        <dbReference type="Pfam" id="PF12698"/>
    </source>
</evidence>
<evidence type="ECO:0000256" key="4">
    <source>
        <dbReference type="ARBA" id="ARBA00023136"/>
    </source>
</evidence>
<name>A0ABS7DLL3_9FIRM</name>
<feature type="transmembrane region" description="Helical" evidence="5">
    <location>
        <begin position="261"/>
        <end position="284"/>
    </location>
</feature>
<feature type="transmembrane region" description="Helical" evidence="5">
    <location>
        <begin position="290"/>
        <end position="311"/>
    </location>
</feature>
<dbReference type="InterPro" id="IPR052902">
    <property type="entry name" value="ABC-2_transporter"/>
</dbReference>
<protein>
    <submittedName>
        <fullName evidence="7">ABC transporter permease</fullName>
    </submittedName>
</protein>
<evidence type="ECO:0000256" key="3">
    <source>
        <dbReference type="ARBA" id="ARBA00022989"/>
    </source>
</evidence>
<dbReference type="RefSeq" id="WP_219964601.1">
    <property type="nucleotide sequence ID" value="NZ_JAGFNZ010000002.1"/>
</dbReference>
<keyword evidence="3 5" id="KW-1133">Transmembrane helix</keyword>
<dbReference type="PANTHER" id="PTHR43027">
    <property type="entry name" value="DOXORUBICIN RESISTANCE ABC TRANSPORTER PERMEASE PROTEIN DRRC-RELATED"/>
    <property type="match status" value="1"/>
</dbReference>
<proteinExistence type="predicted"/>
<keyword evidence="2 5" id="KW-0812">Transmembrane</keyword>
<evidence type="ECO:0000256" key="2">
    <source>
        <dbReference type="ARBA" id="ARBA00022692"/>
    </source>
</evidence>
<evidence type="ECO:0000256" key="1">
    <source>
        <dbReference type="ARBA" id="ARBA00004141"/>
    </source>
</evidence>
<evidence type="ECO:0000256" key="5">
    <source>
        <dbReference type="SAM" id="Phobius"/>
    </source>
</evidence>
<keyword evidence="8" id="KW-1185">Reference proteome</keyword>
<dbReference type="PANTHER" id="PTHR43027:SF1">
    <property type="entry name" value="DOXORUBICIN RESISTANCE ABC TRANSPORTER PERMEASE PROTEIN DRRC-RELATED"/>
    <property type="match status" value="1"/>
</dbReference>
<evidence type="ECO:0000313" key="8">
    <source>
        <dbReference type="Proteomes" id="UP000719942"/>
    </source>
</evidence>
<dbReference type="InterPro" id="IPR013525">
    <property type="entry name" value="ABC2_TM"/>
</dbReference>
<gene>
    <name evidence="7" type="ORF">J5W02_05090</name>
</gene>
<feature type="transmembrane region" description="Helical" evidence="5">
    <location>
        <begin position="349"/>
        <end position="371"/>
    </location>
</feature>
<feature type="transmembrane region" description="Helical" evidence="5">
    <location>
        <begin position="225"/>
        <end position="249"/>
    </location>
</feature>
<evidence type="ECO:0000313" key="7">
    <source>
        <dbReference type="EMBL" id="MBW7572182.1"/>
    </source>
</evidence>
<comment type="subcellular location">
    <subcellularLocation>
        <location evidence="1">Membrane</location>
        <topology evidence="1">Multi-pass membrane protein</topology>
    </subcellularLocation>
</comment>